<keyword evidence="4 9" id="KW-0547">Nucleotide-binding</keyword>
<dbReference type="OMA" id="FAMICGH"/>
<dbReference type="GO" id="GO:0005737">
    <property type="term" value="C:cytoplasm"/>
    <property type="evidence" value="ECO:0007669"/>
    <property type="project" value="TreeGrafter"/>
</dbReference>
<dbReference type="PROSITE" id="PS00107">
    <property type="entry name" value="PROTEIN_KINASE_ATP"/>
    <property type="match status" value="1"/>
</dbReference>
<evidence type="ECO:0000313" key="12">
    <source>
        <dbReference type="EMBL" id="ESP01093.1"/>
    </source>
</evidence>
<evidence type="ECO:0000256" key="8">
    <source>
        <dbReference type="ARBA" id="ARBA00048679"/>
    </source>
</evidence>
<keyword evidence="6 9" id="KW-0067">ATP-binding</keyword>
<dbReference type="GeneID" id="20234261"/>
<dbReference type="SUPFAM" id="SSF56112">
    <property type="entry name" value="Protein kinase-like (PK-like)"/>
    <property type="match status" value="1"/>
</dbReference>
<dbReference type="SMART" id="SM00220">
    <property type="entry name" value="S_TKc"/>
    <property type="match status" value="1"/>
</dbReference>
<dbReference type="PROSITE" id="PS00108">
    <property type="entry name" value="PROTEIN_KINASE_ST"/>
    <property type="match status" value="1"/>
</dbReference>
<evidence type="ECO:0000259" key="11">
    <source>
        <dbReference type="PROSITE" id="PS50011"/>
    </source>
</evidence>
<comment type="similarity">
    <text evidence="10">Belongs to the protein kinase superfamily.</text>
</comment>
<keyword evidence="13" id="KW-1185">Reference proteome</keyword>
<accession>V4AUV1</accession>
<feature type="binding site" evidence="9">
    <location>
        <position position="70"/>
    </location>
    <ligand>
        <name>ATP</name>
        <dbReference type="ChEBI" id="CHEBI:30616"/>
    </ligand>
</feature>
<evidence type="ECO:0000256" key="2">
    <source>
        <dbReference type="ARBA" id="ARBA00022527"/>
    </source>
</evidence>
<gene>
    <name evidence="12" type="ORF">LOTGIDRAFT_140020</name>
</gene>
<dbReference type="Pfam" id="PF00069">
    <property type="entry name" value="Pkinase"/>
    <property type="match status" value="1"/>
</dbReference>
<name>V4AUV1_LOTGI</name>
<keyword evidence="3" id="KW-0808">Transferase</keyword>
<dbReference type="InterPro" id="IPR011009">
    <property type="entry name" value="Kinase-like_dom_sf"/>
</dbReference>
<evidence type="ECO:0000256" key="1">
    <source>
        <dbReference type="ARBA" id="ARBA00012513"/>
    </source>
</evidence>
<evidence type="ECO:0000256" key="10">
    <source>
        <dbReference type="RuleBase" id="RU000304"/>
    </source>
</evidence>
<dbReference type="OrthoDB" id="193931at2759"/>
<dbReference type="EC" id="2.7.11.1" evidence="1"/>
<reference evidence="12 13" key="1">
    <citation type="journal article" date="2013" name="Nature">
        <title>Insights into bilaterian evolution from three spiralian genomes.</title>
        <authorList>
            <person name="Simakov O."/>
            <person name="Marletaz F."/>
            <person name="Cho S.J."/>
            <person name="Edsinger-Gonzales E."/>
            <person name="Havlak P."/>
            <person name="Hellsten U."/>
            <person name="Kuo D.H."/>
            <person name="Larsson T."/>
            <person name="Lv J."/>
            <person name="Arendt D."/>
            <person name="Savage R."/>
            <person name="Osoegawa K."/>
            <person name="de Jong P."/>
            <person name="Grimwood J."/>
            <person name="Chapman J.A."/>
            <person name="Shapiro H."/>
            <person name="Aerts A."/>
            <person name="Otillar R.P."/>
            <person name="Terry A.Y."/>
            <person name="Boore J.L."/>
            <person name="Grigoriev I.V."/>
            <person name="Lindberg D.R."/>
            <person name="Seaver E.C."/>
            <person name="Weisblat D.A."/>
            <person name="Putnam N.H."/>
            <person name="Rokhsar D.S."/>
        </authorList>
    </citation>
    <scope>NUCLEOTIDE SEQUENCE [LARGE SCALE GENOMIC DNA]</scope>
</reference>
<comment type="catalytic activity">
    <reaction evidence="8">
        <text>L-seryl-[protein] + ATP = O-phospho-L-seryl-[protein] + ADP + H(+)</text>
        <dbReference type="Rhea" id="RHEA:17989"/>
        <dbReference type="Rhea" id="RHEA-COMP:9863"/>
        <dbReference type="Rhea" id="RHEA-COMP:11604"/>
        <dbReference type="ChEBI" id="CHEBI:15378"/>
        <dbReference type="ChEBI" id="CHEBI:29999"/>
        <dbReference type="ChEBI" id="CHEBI:30616"/>
        <dbReference type="ChEBI" id="CHEBI:83421"/>
        <dbReference type="ChEBI" id="CHEBI:456216"/>
        <dbReference type="EC" id="2.7.11.1"/>
    </reaction>
</comment>
<keyword evidence="2 10" id="KW-0723">Serine/threonine-protein kinase</keyword>
<organism evidence="12 13">
    <name type="scientific">Lottia gigantea</name>
    <name type="common">Giant owl limpet</name>
    <dbReference type="NCBI Taxonomy" id="225164"/>
    <lineage>
        <taxon>Eukaryota</taxon>
        <taxon>Metazoa</taxon>
        <taxon>Spiralia</taxon>
        <taxon>Lophotrochozoa</taxon>
        <taxon>Mollusca</taxon>
        <taxon>Gastropoda</taxon>
        <taxon>Patellogastropoda</taxon>
        <taxon>Lottioidea</taxon>
        <taxon>Lottiidae</taxon>
        <taxon>Lottia</taxon>
    </lineage>
</organism>
<dbReference type="HOGENOM" id="CLU_000288_63_0_1"/>
<dbReference type="GO" id="GO:0005524">
    <property type="term" value="F:ATP binding"/>
    <property type="evidence" value="ECO:0007669"/>
    <property type="project" value="UniProtKB-UniRule"/>
</dbReference>
<dbReference type="EMBL" id="KB200559">
    <property type="protein sequence ID" value="ESP01093.1"/>
    <property type="molecule type" value="Genomic_DNA"/>
</dbReference>
<dbReference type="InterPro" id="IPR000719">
    <property type="entry name" value="Prot_kinase_dom"/>
</dbReference>
<proteinExistence type="inferred from homology"/>
<dbReference type="CTD" id="20234261"/>
<comment type="catalytic activity">
    <reaction evidence="7">
        <text>L-threonyl-[protein] + ATP = O-phospho-L-threonyl-[protein] + ADP + H(+)</text>
        <dbReference type="Rhea" id="RHEA:46608"/>
        <dbReference type="Rhea" id="RHEA-COMP:11060"/>
        <dbReference type="Rhea" id="RHEA-COMP:11605"/>
        <dbReference type="ChEBI" id="CHEBI:15378"/>
        <dbReference type="ChEBI" id="CHEBI:30013"/>
        <dbReference type="ChEBI" id="CHEBI:30616"/>
        <dbReference type="ChEBI" id="CHEBI:61977"/>
        <dbReference type="ChEBI" id="CHEBI:456216"/>
        <dbReference type="EC" id="2.7.11.1"/>
    </reaction>
</comment>
<evidence type="ECO:0000313" key="13">
    <source>
        <dbReference type="Proteomes" id="UP000030746"/>
    </source>
</evidence>
<evidence type="ECO:0000256" key="4">
    <source>
        <dbReference type="ARBA" id="ARBA00022741"/>
    </source>
</evidence>
<dbReference type="PROSITE" id="PS50011">
    <property type="entry name" value="PROTEIN_KINASE_DOM"/>
    <property type="match status" value="1"/>
</dbReference>
<dbReference type="RefSeq" id="XP_009048252.1">
    <property type="nucleotide sequence ID" value="XM_009050004.1"/>
</dbReference>
<dbReference type="InterPro" id="IPR017441">
    <property type="entry name" value="Protein_kinase_ATP_BS"/>
</dbReference>
<evidence type="ECO:0000256" key="7">
    <source>
        <dbReference type="ARBA" id="ARBA00047899"/>
    </source>
</evidence>
<feature type="domain" description="Protein kinase" evidence="11">
    <location>
        <begin position="41"/>
        <end position="305"/>
    </location>
</feature>
<evidence type="ECO:0000256" key="9">
    <source>
        <dbReference type="PROSITE-ProRule" id="PRU10141"/>
    </source>
</evidence>
<sequence>MKDIAYSEILTPATQFLPTKVTQPPRDIIKTFSHTKRVGNYLLGKTLGEGSFAKVKEALHVPTGEKVAVKVIDKKRARADSYVRKNLRREGKLLQMVRHPNVVKLLEIMETENSYYLVTELCQGGDFMDYICKKRKLEEGEGKKYVKQIVSAVDYLHRLGILHRDLKIENLLLDSNKDIKIIDFGLSNIIKVSTTTEGTRAQEFCVTQCGSPAYAAPELLSHQKYGPQVDVWSIGVNMFAMLTGSLPFTVEPFNIKALHNKMVMGLMNPIPEHLSNECRDLLRKFLTPDPEKRVTITDAMKHHWLCDGGTGGKFERHPCPNKLKTEELDSNLLKHMCHNLGFRMGEIVRFCTGNIPSAANATYQLFSKKLKRYNNDPKTKSSSSDSRMMEPTRISLIFHVSKAQRRNEEFMDGCDRLSAPAGKFSYIRRRRIHLTHWNSGNRFEQFLRNYNIDS</sequence>
<dbReference type="KEGG" id="lgi:LOTGIDRAFT_140020"/>
<protein>
    <recommendedName>
        <fullName evidence="1">non-specific serine/threonine protein kinase</fullName>
        <ecNumber evidence="1">2.7.11.1</ecNumber>
    </recommendedName>
</protein>
<dbReference type="FunFam" id="3.30.200.20:FF:000003">
    <property type="entry name" value="Non-specific serine/threonine protein kinase"/>
    <property type="match status" value="1"/>
</dbReference>
<dbReference type="PANTHER" id="PTHR24346">
    <property type="entry name" value="MAP/MICROTUBULE AFFINITY-REGULATING KINASE"/>
    <property type="match status" value="1"/>
</dbReference>
<dbReference type="PANTHER" id="PTHR24346:SF79">
    <property type="entry name" value="PROTEIN KINASE DOMAIN-CONTAINING PROTEIN"/>
    <property type="match status" value="1"/>
</dbReference>
<dbReference type="Gene3D" id="1.10.510.10">
    <property type="entry name" value="Transferase(Phosphotransferase) domain 1"/>
    <property type="match status" value="1"/>
</dbReference>
<dbReference type="FunFam" id="1.10.510.10:FF:000391">
    <property type="entry name" value="Hormonally up-regulated neu tumor-associated kinase"/>
    <property type="match status" value="1"/>
</dbReference>
<evidence type="ECO:0000256" key="6">
    <source>
        <dbReference type="ARBA" id="ARBA00022840"/>
    </source>
</evidence>
<dbReference type="STRING" id="225164.V4AUV1"/>
<dbReference type="Proteomes" id="UP000030746">
    <property type="component" value="Unassembled WGS sequence"/>
</dbReference>
<dbReference type="AlphaFoldDB" id="V4AUV1"/>
<keyword evidence="5" id="KW-0418">Kinase</keyword>
<dbReference type="GO" id="GO:0004674">
    <property type="term" value="F:protein serine/threonine kinase activity"/>
    <property type="evidence" value="ECO:0007669"/>
    <property type="project" value="UniProtKB-KW"/>
</dbReference>
<evidence type="ECO:0000256" key="5">
    <source>
        <dbReference type="ARBA" id="ARBA00022777"/>
    </source>
</evidence>
<dbReference type="GO" id="GO:0035556">
    <property type="term" value="P:intracellular signal transduction"/>
    <property type="evidence" value="ECO:0007669"/>
    <property type="project" value="TreeGrafter"/>
</dbReference>
<evidence type="ECO:0000256" key="3">
    <source>
        <dbReference type="ARBA" id="ARBA00022679"/>
    </source>
</evidence>
<dbReference type="InterPro" id="IPR008271">
    <property type="entry name" value="Ser/Thr_kinase_AS"/>
</dbReference>